<evidence type="ECO:0000313" key="9">
    <source>
        <dbReference type="Proteomes" id="UP000597761"/>
    </source>
</evidence>
<sequence>MSARTSTNGATTRAAGHLRGRPPAWLLVVGILAIAANLRPIFTALGPLIDQVGAETGVGPTGLGLLAAMPLLAFAVISPVAAAVGNRFGAARTVLAALFLLLVGAGIRSLPTGGLLGEAGLWIGSFLIGAAIAVGNVLLPSIVKREFPGHVPQLTGAYSAVLGAVASVGAGLAVPLSHLRLPDGDEAGWRLGLGTWALLVVPAILLWLPHLRTRTAVDEPAVEPAGDEPGEGERAAAATRPRRSVWRSPLAWQVTAYMGLQSVNFYVIVTWLPTIERSWGHGDVESGWDLFAYQLVGVASSFLVPLLLRGRDQRLPSALAPVFTGGGLMGLLLAPDLATVWALIAGLGGGASLVIALSLIGLRAADHRDASSLSGMSQSVGYLLAAVGPPVVGILFTATGAWTVPVLVLVGVNVVQVVVGLSVGRDRTVGDARDGGAGPRHDGDPLAARQGPAT</sequence>
<dbReference type="Gene3D" id="1.20.1250.20">
    <property type="entry name" value="MFS general substrate transporter like domains"/>
    <property type="match status" value="1"/>
</dbReference>
<keyword evidence="9" id="KW-1185">Reference proteome</keyword>
<dbReference type="SUPFAM" id="SSF103473">
    <property type="entry name" value="MFS general substrate transporter"/>
    <property type="match status" value="1"/>
</dbReference>
<feature type="region of interest" description="Disordered" evidence="5">
    <location>
        <begin position="430"/>
        <end position="454"/>
    </location>
</feature>
<keyword evidence="4 6" id="KW-0472">Membrane</keyword>
<dbReference type="InterPro" id="IPR052524">
    <property type="entry name" value="MFS_Cyanate_Porter"/>
</dbReference>
<feature type="transmembrane region" description="Helical" evidence="6">
    <location>
        <begin position="380"/>
        <end position="398"/>
    </location>
</feature>
<feature type="compositionally biased region" description="Basic and acidic residues" evidence="5">
    <location>
        <begin position="430"/>
        <end position="444"/>
    </location>
</feature>
<dbReference type="Proteomes" id="UP000597761">
    <property type="component" value="Unassembled WGS sequence"/>
</dbReference>
<dbReference type="InterPro" id="IPR011701">
    <property type="entry name" value="MFS"/>
</dbReference>
<feature type="transmembrane region" description="Helical" evidence="6">
    <location>
        <begin position="340"/>
        <end position="360"/>
    </location>
</feature>
<accession>A0ABQ1NTJ3</accession>
<dbReference type="PANTHER" id="PTHR23523:SF2">
    <property type="entry name" value="2-NITROIMIDAZOLE TRANSPORTER"/>
    <property type="match status" value="1"/>
</dbReference>
<feature type="transmembrane region" description="Helical" evidence="6">
    <location>
        <begin position="62"/>
        <end position="82"/>
    </location>
</feature>
<dbReference type="CDD" id="cd17339">
    <property type="entry name" value="MFS_NIMT_CynX_like"/>
    <property type="match status" value="1"/>
</dbReference>
<evidence type="ECO:0000256" key="5">
    <source>
        <dbReference type="SAM" id="MobiDB-lite"/>
    </source>
</evidence>
<evidence type="ECO:0000256" key="2">
    <source>
        <dbReference type="ARBA" id="ARBA00022692"/>
    </source>
</evidence>
<organism evidence="8 9">
    <name type="scientific">Tersicoccus solisilvae</name>
    <dbReference type="NCBI Taxonomy" id="1882339"/>
    <lineage>
        <taxon>Bacteria</taxon>
        <taxon>Bacillati</taxon>
        <taxon>Actinomycetota</taxon>
        <taxon>Actinomycetes</taxon>
        <taxon>Micrococcales</taxon>
        <taxon>Micrococcaceae</taxon>
        <taxon>Tersicoccus</taxon>
    </lineage>
</organism>
<comment type="subcellular location">
    <subcellularLocation>
        <location evidence="1">Cell membrane</location>
        <topology evidence="1">Multi-pass membrane protein</topology>
    </subcellularLocation>
</comment>
<dbReference type="PANTHER" id="PTHR23523">
    <property type="match status" value="1"/>
</dbReference>
<feature type="transmembrane region" description="Helical" evidence="6">
    <location>
        <begin position="291"/>
        <end position="308"/>
    </location>
</feature>
<protein>
    <submittedName>
        <fullName evidence="8">Cyanate transporter</fullName>
    </submittedName>
</protein>
<dbReference type="EMBL" id="BMJI01000003">
    <property type="protein sequence ID" value="GGC84955.1"/>
    <property type="molecule type" value="Genomic_DNA"/>
</dbReference>
<evidence type="ECO:0000313" key="8">
    <source>
        <dbReference type="EMBL" id="GGC84955.1"/>
    </source>
</evidence>
<feature type="transmembrane region" description="Helical" evidence="6">
    <location>
        <begin position="315"/>
        <end position="334"/>
    </location>
</feature>
<proteinExistence type="predicted"/>
<evidence type="ECO:0000256" key="4">
    <source>
        <dbReference type="ARBA" id="ARBA00023136"/>
    </source>
</evidence>
<feature type="transmembrane region" description="Helical" evidence="6">
    <location>
        <begin position="155"/>
        <end position="176"/>
    </location>
</feature>
<feature type="transmembrane region" description="Helical" evidence="6">
    <location>
        <begin position="23"/>
        <end position="42"/>
    </location>
</feature>
<keyword evidence="2 6" id="KW-0812">Transmembrane</keyword>
<dbReference type="PROSITE" id="PS50850">
    <property type="entry name" value="MFS"/>
    <property type="match status" value="1"/>
</dbReference>
<feature type="transmembrane region" description="Helical" evidence="6">
    <location>
        <begin position="404"/>
        <end position="423"/>
    </location>
</feature>
<evidence type="ECO:0000256" key="1">
    <source>
        <dbReference type="ARBA" id="ARBA00004651"/>
    </source>
</evidence>
<gene>
    <name evidence="8" type="ORF">GCM10011512_09770</name>
</gene>
<feature type="domain" description="Major facilitator superfamily (MFS) profile" evidence="7">
    <location>
        <begin position="23"/>
        <end position="428"/>
    </location>
</feature>
<evidence type="ECO:0000256" key="6">
    <source>
        <dbReference type="SAM" id="Phobius"/>
    </source>
</evidence>
<dbReference type="Pfam" id="PF07690">
    <property type="entry name" value="MFS_1"/>
    <property type="match status" value="1"/>
</dbReference>
<dbReference type="InterPro" id="IPR036259">
    <property type="entry name" value="MFS_trans_sf"/>
</dbReference>
<feature type="transmembrane region" description="Helical" evidence="6">
    <location>
        <begin position="250"/>
        <end position="271"/>
    </location>
</feature>
<dbReference type="RefSeq" id="WP_188666967.1">
    <property type="nucleotide sequence ID" value="NZ_BMJI01000003.1"/>
</dbReference>
<feature type="region of interest" description="Disordered" evidence="5">
    <location>
        <begin position="219"/>
        <end position="240"/>
    </location>
</feature>
<feature type="transmembrane region" description="Helical" evidence="6">
    <location>
        <begin position="188"/>
        <end position="208"/>
    </location>
</feature>
<comment type="caution">
    <text evidence="8">The sequence shown here is derived from an EMBL/GenBank/DDBJ whole genome shotgun (WGS) entry which is preliminary data.</text>
</comment>
<dbReference type="InterPro" id="IPR020846">
    <property type="entry name" value="MFS_dom"/>
</dbReference>
<evidence type="ECO:0000259" key="7">
    <source>
        <dbReference type="PROSITE" id="PS50850"/>
    </source>
</evidence>
<evidence type="ECO:0000256" key="3">
    <source>
        <dbReference type="ARBA" id="ARBA00022989"/>
    </source>
</evidence>
<reference evidence="9" key="1">
    <citation type="journal article" date="2019" name="Int. J. Syst. Evol. Microbiol.">
        <title>The Global Catalogue of Microorganisms (GCM) 10K type strain sequencing project: providing services to taxonomists for standard genome sequencing and annotation.</title>
        <authorList>
            <consortium name="The Broad Institute Genomics Platform"/>
            <consortium name="The Broad Institute Genome Sequencing Center for Infectious Disease"/>
            <person name="Wu L."/>
            <person name="Ma J."/>
        </authorList>
    </citation>
    <scope>NUCLEOTIDE SEQUENCE [LARGE SCALE GENOMIC DNA]</scope>
    <source>
        <strain evidence="9">CGMCC 1.15480</strain>
    </source>
</reference>
<keyword evidence="3 6" id="KW-1133">Transmembrane helix</keyword>
<name>A0ABQ1NTJ3_9MICC</name>
<feature type="transmembrane region" description="Helical" evidence="6">
    <location>
        <begin position="119"/>
        <end position="143"/>
    </location>
</feature>
<feature type="transmembrane region" description="Helical" evidence="6">
    <location>
        <begin position="89"/>
        <end position="107"/>
    </location>
</feature>